<proteinExistence type="predicted"/>
<dbReference type="Proteomes" id="UP000784294">
    <property type="component" value="Unassembled WGS sequence"/>
</dbReference>
<name>A0A448WFS1_9PLAT</name>
<sequence>MPNRSGLHHVALPQARSFVCCFSNLHNFRSVRTSVKKHSIACTFLEIWQLLELTNSGKHNFAFPLCRDGTHSSMISSITVIPLHNNWVTYFVLWLNISDDLSFHITCMSMQNSRA</sequence>
<dbReference type="EMBL" id="CAAALY010009298">
    <property type="protein sequence ID" value="VEL10539.1"/>
    <property type="molecule type" value="Genomic_DNA"/>
</dbReference>
<dbReference type="AlphaFoldDB" id="A0A448WFS1"/>
<keyword evidence="2" id="KW-1185">Reference proteome</keyword>
<comment type="caution">
    <text evidence="1">The sequence shown here is derived from an EMBL/GenBank/DDBJ whole genome shotgun (WGS) entry which is preliminary data.</text>
</comment>
<organism evidence="1 2">
    <name type="scientific">Protopolystoma xenopodis</name>
    <dbReference type="NCBI Taxonomy" id="117903"/>
    <lineage>
        <taxon>Eukaryota</taxon>
        <taxon>Metazoa</taxon>
        <taxon>Spiralia</taxon>
        <taxon>Lophotrochozoa</taxon>
        <taxon>Platyhelminthes</taxon>
        <taxon>Monogenea</taxon>
        <taxon>Polyopisthocotylea</taxon>
        <taxon>Polystomatidea</taxon>
        <taxon>Polystomatidae</taxon>
        <taxon>Protopolystoma</taxon>
    </lineage>
</organism>
<gene>
    <name evidence="1" type="ORF">PXEA_LOCUS3979</name>
</gene>
<evidence type="ECO:0000313" key="2">
    <source>
        <dbReference type="Proteomes" id="UP000784294"/>
    </source>
</evidence>
<reference evidence="1" key="1">
    <citation type="submission" date="2018-11" db="EMBL/GenBank/DDBJ databases">
        <authorList>
            <consortium name="Pathogen Informatics"/>
        </authorList>
    </citation>
    <scope>NUCLEOTIDE SEQUENCE</scope>
</reference>
<protein>
    <submittedName>
        <fullName evidence="1">Uncharacterized protein</fullName>
    </submittedName>
</protein>
<evidence type="ECO:0000313" key="1">
    <source>
        <dbReference type="EMBL" id="VEL10539.1"/>
    </source>
</evidence>
<accession>A0A448WFS1</accession>